<sequence>MNDNAVGLMHRAVRFASKLAPTRAAQYLWEPGLPAMNDNAVGLMYRSACIASKPGSHKIDAGPVGAGLARDER</sequence>
<gene>
    <name evidence="1" type="ORF">PS723_03064</name>
</gene>
<proteinExistence type="predicted"/>
<accession>A0A5E7D3Q4</accession>
<evidence type="ECO:0000313" key="2">
    <source>
        <dbReference type="Proteomes" id="UP000379480"/>
    </source>
</evidence>
<protein>
    <submittedName>
        <fullName evidence="1">Uncharacterized protein</fullName>
    </submittedName>
</protein>
<reference evidence="1 2" key="1">
    <citation type="submission" date="2019-09" db="EMBL/GenBank/DDBJ databases">
        <authorList>
            <person name="Chandra G."/>
            <person name="Truman W A."/>
        </authorList>
    </citation>
    <scope>NUCLEOTIDE SEQUENCE [LARGE SCALE GENOMIC DNA]</scope>
    <source>
        <strain evidence="1">PS723</strain>
    </source>
</reference>
<dbReference type="Proteomes" id="UP000379480">
    <property type="component" value="Unassembled WGS sequence"/>
</dbReference>
<organism evidence="1 2">
    <name type="scientific">Pseudomonas fluorescens</name>
    <dbReference type="NCBI Taxonomy" id="294"/>
    <lineage>
        <taxon>Bacteria</taxon>
        <taxon>Pseudomonadati</taxon>
        <taxon>Pseudomonadota</taxon>
        <taxon>Gammaproteobacteria</taxon>
        <taxon>Pseudomonadales</taxon>
        <taxon>Pseudomonadaceae</taxon>
        <taxon>Pseudomonas</taxon>
    </lineage>
</organism>
<evidence type="ECO:0000313" key="1">
    <source>
        <dbReference type="EMBL" id="VVO06455.1"/>
    </source>
</evidence>
<name>A0A5E7D3Q4_PSEFL</name>
<dbReference type="AlphaFoldDB" id="A0A5E7D3Q4"/>
<dbReference type="EMBL" id="CABVHY010000014">
    <property type="protein sequence ID" value="VVO06455.1"/>
    <property type="molecule type" value="Genomic_DNA"/>
</dbReference>